<dbReference type="RefSeq" id="XP_020116001.1">
    <property type="nucleotide sequence ID" value="XM_020263889.1"/>
</dbReference>
<gene>
    <name evidence="2" type="ORF">UA08_08845</name>
</gene>
<keyword evidence="1" id="KW-1133">Transmembrane helix</keyword>
<reference evidence="2 3" key="1">
    <citation type="submission" date="2015-06" db="EMBL/GenBank/DDBJ databases">
        <title>Talaromyces atroroseus IBT 11181 draft genome.</title>
        <authorList>
            <person name="Rasmussen K.B."/>
            <person name="Rasmussen S."/>
            <person name="Petersen B."/>
            <person name="Sicheritz-Ponten T."/>
            <person name="Mortensen U.H."/>
            <person name="Thrane U."/>
        </authorList>
    </citation>
    <scope>NUCLEOTIDE SEQUENCE [LARGE SCALE GENOMIC DNA]</scope>
    <source>
        <strain evidence="2 3">IBT 11181</strain>
    </source>
</reference>
<organism evidence="2 3">
    <name type="scientific">Talaromyces atroroseus</name>
    <dbReference type="NCBI Taxonomy" id="1441469"/>
    <lineage>
        <taxon>Eukaryota</taxon>
        <taxon>Fungi</taxon>
        <taxon>Dikarya</taxon>
        <taxon>Ascomycota</taxon>
        <taxon>Pezizomycotina</taxon>
        <taxon>Eurotiomycetes</taxon>
        <taxon>Eurotiomycetidae</taxon>
        <taxon>Eurotiales</taxon>
        <taxon>Trichocomaceae</taxon>
        <taxon>Talaromyces</taxon>
        <taxon>Talaromyces sect. Trachyspermi</taxon>
    </lineage>
</organism>
<dbReference type="Proteomes" id="UP000214365">
    <property type="component" value="Unassembled WGS sequence"/>
</dbReference>
<name>A0A225A7S3_TALAT</name>
<keyword evidence="1" id="KW-0472">Membrane</keyword>
<evidence type="ECO:0000313" key="3">
    <source>
        <dbReference type="Proteomes" id="UP000214365"/>
    </source>
</evidence>
<comment type="caution">
    <text evidence="2">The sequence shown here is derived from an EMBL/GenBank/DDBJ whole genome shotgun (WGS) entry which is preliminary data.</text>
</comment>
<keyword evidence="3" id="KW-1185">Reference proteome</keyword>
<proteinExistence type="predicted"/>
<dbReference type="GeneID" id="31008601"/>
<dbReference type="OrthoDB" id="5429740at2759"/>
<evidence type="ECO:0000313" key="2">
    <source>
        <dbReference type="EMBL" id="OKL55880.1"/>
    </source>
</evidence>
<sequence>MTGSALLGEPPATPDDSLIYKALVILNGSDSFPNPTQYADAVKPPNDFDGNSQLSADVALLIIVVLSTAARVWAQRYRKKRHVAFWMSNVFLFLSTCAVGHNCL</sequence>
<dbReference type="EMBL" id="LFMY01000017">
    <property type="protein sequence ID" value="OKL55880.1"/>
    <property type="molecule type" value="Genomic_DNA"/>
</dbReference>
<accession>A0A225A7S3</accession>
<dbReference type="STRING" id="1441469.A0A225A7S3"/>
<protein>
    <submittedName>
        <fullName evidence="2">Uncharacterized protein</fullName>
    </submittedName>
</protein>
<evidence type="ECO:0000256" key="1">
    <source>
        <dbReference type="SAM" id="Phobius"/>
    </source>
</evidence>
<feature type="transmembrane region" description="Helical" evidence="1">
    <location>
        <begin position="54"/>
        <end position="74"/>
    </location>
</feature>
<keyword evidence="1" id="KW-0812">Transmembrane</keyword>
<dbReference type="AlphaFoldDB" id="A0A225A7S3"/>